<evidence type="ECO:0000256" key="3">
    <source>
        <dbReference type="ARBA" id="ARBA00023002"/>
    </source>
</evidence>
<dbReference type="PANTHER" id="PTHR13887:SF14">
    <property type="entry name" value="DISULFIDE BOND FORMATION PROTEIN D"/>
    <property type="match status" value="1"/>
</dbReference>
<gene>
    <name evidence="8" type="ORF">UY22_C0004G0003</name>
</gene>
<protein>
    <submittedName>
        <fullName evidence="8">Periplasmic thiol:disulfide interchange protein DsbA</fullName>
    </submittedName>
</protein>
<dbReference type="Proteomes" id="UP000034877">
    <property type="component" value="Unassembled WGS sequence"/>
</dbReference>
<organism evidence="8 9">
    <name type="scientific">Candidatus Amesbacteria bacterium GW2011_GWC1_48_10</name>
    <dbReference type="NCBI Taxonomy" id="1618365"/>
    <lineage>
        <taxon>Bacteria</taxon>
        <taxon>Candidatus Amesiibacteriota</taxon>
    </lineage>
</organism>
<evidence type="ECO:0000313" key="9">
    <source>
        <dbReference type="Proteomes" id="UP000034877"/>
    </source>
</evidence>
<comment type="caution">
    <text evidence="8">The sequence shown here is derived from an EMBL/GenBank/DDBJ whole genome shotgun (WGS) entry which is preliminary data.</text>
</comment>
<dbReference type="PANTHER" id="PTHR13887">
    <property type="entry name" value="GLUTATHIONE S-TRANSFERASE KAPPA"/>
    <property type="match status" value="1"/>
</dbReference>
<evidence type="ECO:0000256" key="6">
    <source>
        <dbReference type="SAM" id="Phobius"/>
    </source>
</evidence>
<dbReference type="SUPFAM" id="SSF52833">
    <property type="entry name" value="Thioredoxin-like"/>
    <property type="match status" value="1"/>
</dbReference>
<dbReference type="InterPro" id="IPR012336">
    <property type="entry name" value="Thioredoxin-like_fold"/>
</dbReference>
<feature type="domain" description="Thioredoxin" evidence="7">
    <location>
        <begin position="144"/>
        <end position="267"/>
    </location>
</feature>
<proteinExistence type="inferred from homology"/>
<keyword evidence="4" id="KW-1015">Disulfide bond</keyword>
<dbReference type="AlphaFoldDB" id="A0A0G1WX25"/>
<sequence length="267" mass="29128">MTVKKTEALKSFWEKSGPVMMVVMVVLAFALGSLWSKVKYLEKGGQPGQANQANQAGQVQKPAAKYATFGAALEVYAKEIGLDEDKLVKCVESGSKKQLVEAQIGEGQSAGVQGTPGFFINGVFLGGAFPYEAFKEIIDKQLAGRVSEKIEDYSQVLQDAAKQGAFNPVPKKVEIGDAPVRGGKGQITLIEFSDFQCPFCVRVKPTVDKILSDYEGKVVLAYKHFPLTQIHANAQKAAEAAECARDQNKFWEMHDKLFETQGEWAGV</sequence>
<name>A0A0G1WX25_9BACT</name>
<dbReference type="Gene3D" id="3.40.30.10">
    <property type="entry name" value="Glutaredoxin"/>
    <property type="match status" value="2"/>
</dbReference>
<reference evidence="8 9" key="1">
    <citation type="journal article" date="2015" name="Nature">
        <title>rRNA introns, odd ribosomes, and small enigmatic genomes across a large radiation of phyla.</title>
        <authorList>
            <person name="Brown C.T."/>
            <person name="Hug L.A."/>
            <person name="Thomas B.C."/>
            <person name="Sharon I."/>
            <person name="Castelle C.J."/>
            <person name="Singh A."/>
            <person name="Wilkins M.J."/>
            <person name="Williams K.H."/>
            <person name="Banfield J.F."/>
        </authorList>
    </citation>
    <scope>NUCLEOTIDE SEQUENCE [LARGE SCALE GENOMIC DNA]</scope>
</reference>
<dbReference type="GO" id="GO:0016491">
    <property type="term" value="F:oxidoreductase activity"/>
    <property type="evidence" value="ECO:0007669"/>
    <property type="project" value="UniProtKB-KW"/>
</dbReference>
<evidence type="ECO:0000256" key="1">
    <source>
        <dbReference type="ARBA" id="ARBA00005791"/>
    </source>
</evidence>
<evidence type="ECO:0000256" key="4">
    <source>
        <dbReference type="ARBA" id="ARBA00023157"/>
    </source>
</evidence>
<keyword evidence="6" id="KW-0472">Membrane</keyword>
<comment type="similarity">
    <text evidence="1">Belongs to the thioredoxin family. DsbA subfamily.</text>
</comment>
<dbReference type="Pfam" id="PF13462">
    <property type="entry name" value="Thioredoxin_4"/>
    <property type="match status" value="2"/>
</dbReference>
<evidence type="ECO:0000256" key="2">
    <source>
        <dbReference type="ARBA" id="ARBA00022729"/>
    </source>
</evidence>
<evidence type="ECO:0000256" key="5">
    <source>
        <dbReference type="ARBA" id="ARBA00023284"/>
    </source>
</evidence>
<dbReference type="EMBL" id="LCPE01000004">
    <property type="protein sequence ID" value="KKU94908.1"/>
    <property type="molecule type" value="Genomic_DNA"/>
</dbReference>
<dbReference type="InterPro" id="IPR013766">
    <property type="entry name" value="Thioredoxin_domain"/>
</dbReference>
<keyword evidence="5" id="KW-0676">Redox-active center</keyword>
<keyword evidence="6" id="KW-1133">Transmembrane helix</keyword>
<accession>A0A0G1WX25</accession>
<evidence type="ECO:0000259" key="7">
    <source>
        <dbReference type="PROSITE" id="PS51352"/>
    </source>
</evidence>
<keyword evidence="6" id="KW-0812">Transmembrane</keyword>
<keyword evidence="2" id="KW-0732">Signal</keyword>
<keyword evidence="3" id="KW-0560">Oxidoreductase</keyword>
<dbReference type="InterPro" id="IPR036249">
    <property type="entry name" value="Thioredoxin-like_sf"/>
</dbReference>
<feature type="transmembrane region" description="Helical" evidence="6">
    <location>
        <begin position="19"/>
        <end position="36"/>
    </location>
</feature>
<evidence type="ECO:0000313" key="8">
    <source>
        <dbReference type="EMBL" id="KKU94908.1"/>
    </source>
</evidence>
<dbReference type="PROSITE" id="PS51352">
    <property type="entry name" value="THIOREDOXIN_2"/>
    <property type="match status" value="1"/>
</dbReference>